<evidence type="ECO:0000313" key="2">
    <source>
        <dbReference type="EMBL" id="AXY03263.1"/>
    </source>
</evidence>
<accession>A0ABN5PN13</accession>
<sequence>MLSFNRAWMTTMLCLLAMLLTSMASSARAAAVPIESGLNYDLQLAFQKQMSVENTDCDESHHVAHQVDKGQQAHTSCSSSCIVKMPTNLSQDDLMLLPHRLALIDKLPTPKAVVVIYQPYRPPIV</sequence>
<name>A0ABN5PN13_9VIBR</name>
<keyword evidence="3" id="KW-1185">Reference proteome</keyword>
<evidence type="ECO:0008006" key="4">
    <source>
        <dbReference type="Google" id="ProtNLM"/>
    </source>
</evidence>
<evidence type="ECO:0000313" key="3">
    <source>
        <dbReference type="Proteomes" id="UP000262832"/>
    </source>
</evidence>
<keyword evidence="1" id="KW-0732">Signal</keyword>
<feature type="signal peptide" evidence="1">
    <location>
        <begin position="1"/>
        <end position="29"/>
    </location>
</feature>
<gene>
    <name evidence="2" type="ORF">D1115_20480</name>
</gene>
<protein>
    <recommendedName>
        <fullName evidence="4">DUF2946 domain-containing protein</fullName>
    </recommendedName>
</protein>
<dbReference type="RefSeq" id="WP_128813155.1">
    <property type="nucleotide sequence ID" value="NZ_CP032094.1"/>
</dbReference>
<evidence type="ECO:0000256" key="1">
    <source>
        <dbReference type="SAM" id="SignalP"/>
    </source>
</evidence>
<feature type="chain" id="PRO_5047395942" description="DUF2946 domain-containing protein" evidence="1">
    <location>
        <begin position="30"/>
        <end position="125"/>
    </location>
</feature>
<reference evidence="2 3" key="1">
    <citation type="submission" date="2018-08" db="EMBL/GenBank/DDBJ databases">
        <title>Genomic taxonomy of the Vibrionaceae family.</title>
        <authorList>
            <person name="Gomez-Gil B."/>
            <person name="Tanaka M."/>
            <person name="Sawabe T."/>
            <person name="Enciso-Ibarra K."/>
        </authorList>
    </citation>
    <scope>NUCLEOTIDE SEQUENCE [LARGE SCALE GENOMIC DNA]</scope>
    <source>
        <strain evidence="2 3">CAIM 1831</strain>
    </source>
</reference>
<dbReference type="EMBL" id="CP032094">
    <property type="protein sequence ID" value="AXY03263.1"/>
    <property type="molecule type" value="Genomic_DNA"/>
</dbReference>
<organism evidence="2 3">
    <name type="scientific">Vibrio alfacsensis</name>
    <dbReference type="NCBI Taxonomy" id="1074311"/>
    <lineage>
        <taxon>Bacteria</taxon>
        <taxon>Pseudomonadati</taxon>
        <taxon>Pseudomonadota</taxon>
        <taxon>Gammaproteobacteria</taxon>
        <taxon>Vibrionales</taxon>
        <taxon>Vibrionaceae</taxon>
        <taxon>Vibrio</taxon>
    </lineage>
</organism>
<dbReference type="Proteomes" id="UP000262832">
    <property type="component" value="Chromosome II"/>
</dbReference>
<proteinExistence type="predicted"/>